<gene>
    <name evidence="8" type="primary">pepA</name>
    <name evidence="10" type="ORF">CNE99_06555</name>
</gene>
<dbReference type="Proteomes" id="UP000219327">
    <property type="component" value="Unassembled WGS sequence"/>
</dbReference>
<dbReference type="Gene3D" id="3.40.630.10">
    <property type="entry name" value="Zn peptidases"/>
    <property type="match status" value="1"/>
</dbReference>
<dbReference type="Pfam" id="PF02789">
    <property type="entry name" value="Peptidase_M17_N"/>
    <property type="match status" value="1"/>
</dbReference>
<feature type="binding site" evidence="8">
    <location>
        <position position="272"/>
    </location>
    <ligand>
        <name>Mn(2+)</name>
        <dbReference type="ChEBI" id="CHEBI:29035"/>
        <label>1</label>
    </ligand>
</feature>
<evidence type="ECO:0000256" key="6">
    <source>
        <dbReference type="ARBA" id="ARBA00022801"/>
    </source>
</evidence>
<keyword evidence="5 8" id="KW-0645">Protease</keyword>
<dbReference type="PANTHER" id="PTHR11963">
    <property type="entry name" value="LEUCINE AMINOPEPTIDASE-RELATED"/>
    <property type="match status" value="1"/>
</dbReference>
<dbReference type="GO" id="GO:0030145">
    <property type="term" value="F:manganese ion binding"/>
    <property type="evidence" value="ECO:0007669"/>
    <property type="project" value="UniProtKB-UniRule"/>
</dbReference>
<evidence type="ECO:0000313" key="10">
    <source>
        <dbReference type="EMBL" id="PDH38936.1"/>
    </source>
</evidence>
<evidence type="ECO:0000256" key="3">
    <source>
        <dbReference type="ARBA" id="ARBA00009528"/>
    </source>
</evidence>
<feature type="active site" evidence="8">
    <location>
        <position position="353"/>
    </location>
</feature>
<dbReference type="NCBIfam" id="NF002073">
    <property type="entry name" value="PRK00913.1-2"/>
    <property type="match status" value="1"/>
</dbReference>
<proteinExistence type="inferred from homology"/>
<keyword evidence="6 8" id="KW-0378">Hydrolase</keyword>
<evidence type="ECO:0000256" key="2">
    <source>
        <dbReference type="ARBA" id="ARBA00000967"/>
    </source>
</evidence>
<feature type="binding site" evidence="8">
    <location>
        <position position="272"/>
    </location>
    <ligand>
        <name>Mn(2+)</name>
        <dbReference type="ChEBI" id="CHEBI:29035"/>
        <label>2</label>
    </ligand>
</feature>
<dbReference type="GO" id="GO:0005737">
    <property type="term" value="C:cytoplasm"/>
    <property type="evidence" value="ECO:0007669"/>
    <property type="project" value="UniProtKB-SubCell"/>
</dbReference>
<comment type="caution">
    <text evidence="10">The sequence shown here is derived from an EMBL/GenBank/DDBJ whole genome shotgun (WGS) entry which is preliminary data.</text>
</comment>
<dbReference type="NCBIfam" id="NF002074">
    <property type="entry name" value="PRK00913.1-4"/>
    <property type="match status" value="1"/>
</dbReference>
<accession>A0A2A5WS25</accession>
<keyword evidence="4 8" id="KW-0031">Aminopeptidase</keyword>
<keyword evidence="7 8" id="KW-0464">Manganese</keyword>
<dbReference type="EC" id="3.4.11.1" evidence="8"/>
<dbReference type="HAMAP" id="MF_00181">
    <property type="entry name" value="Cytosol_peptidase_M17"/>
    <property type="match status" value="1"/>
</dbReference>
<dbReference type="SUPFAM" id="SSF52949">
    <property type="entry name" value="Macro domain-like"/>
    <property type="match status" value="1"/>
</dbReference>
<evidence type="ECO:0000256" key="8">
    <source>
        <dbReference type="HAMAP-Rule" id="MF_00181"/>
    </source>
</evidence>
<feature type="binding site" evidence="8">
    <location>
        <position position="267"/>
    </location>
    <ligand>
        <name>Mn(2+)</name>
        <dbReference type="ChEBI" id="CHEBI:29035"/>
        <label>2</label>
    </ligand>
</feature>
<protein>
    <recommendedName>
        <fullName evidence="8">Probable cytosol aminopeptidase</fullName>
        <ecNumber evidence="8">3.4.11.1</ecNumber>
    </recommendedName>
    <alternativeName>
        <fullName evidence="8">Leucine aminopeptidase</fullName>
        <shortName evidence="8">LAP</shortName>
        <ecNumber evidence="8">3.4.11.10</ecNumber>
    </alternativeName>
    <alternativeName>
        <fullName evidence="8">Leucyl aminopeptidase</fullName>
    </alternativeName>
</protein>
<dbReference type="InterPro" id="IPR011356">
    <property type="entry name" value="Leucine_aapep/pepB"/>
</dbReference>
<feature type="active site" evidence="8">
    <location>
        <position position="279"/>
    </location>
</feature>
<dbReference type="InterPro" id="IPR008283">
    <property type="entry name" value="Peptidase_M17_N"/>
</dbReference>
<dbReference type="EC" id="3.4.11.10" evidence="8"/>
<evidence type="ECO:0000313" key="11">
    <source>
        <dbReference type="Proteomes" id="UP000219327"/>
    </source>
</evidence>
<feature type="binding site" evidence="8">
    <location>
        <position position="351"/>
    </location>
    <ligand>
        <name>Mn(2+)</name>
        <dbReference type="ChEBI" id="CHEBI:29035"/>
        <label>2</label>
    </ligand>
</feature>
<organism evidence="10 11">
    <name type="scientific">OM182 bacterium MED-G24</name>
    <dbReference type="NCBI Taxonomy" id="1986255"/>
    <lineage>
        <taxon>Bacteria</taxon>
        <taxon>Pseudomonadati</taxon>
        <taxon>Pseudomonadota</taxon>
        <taxon>Gammaproteobacteria</taxon>
        <taxon>OMG group</taxon>
        <taxon>OM182 clade</taxon>
    </lineage>
</organism>
<evidence type="ECO:0000256" key="7">
    <source>
        <dbReference type="ARBA" id="ARBA00023211"/>
    </source>
</evidence>
<dbReference type="Pfam" id="PF00883">
    <property type="entry name" value="Peptidase_M17"/>
    <property type="match status" value="1"/>
</dbReference>
<feature type="domain" description="Cytosol aminopeptidase" evidence="9">
    <location>
        <begin position="347"/>
        <end position="354"/>
    </location>
</feature>
<evidence type="ECO:0000256" key="1">
    <source>
        <dbReference type="ARBA" id="ARBA00000135"/>
    </source>
</evidence>
<comment type="cofactor">
    <cofactor evidence="8">
        <name>Mn(2+)</name>
        <dbReference type="ChEBI" id="CHEBI:29035"/>
    </cofactor>
    <text evidence="8">Binds 2 manganese ions per subunit.</text>
</comment>
<dbReference type="CDD" id="cd00433">
    <property type="entry name" value="Peptidase_M17"/>
    <property type="match status" value="1"/>
</dbReference>
<keyword evidence="8" id="KW-0963">Cytoplasm</keyword>
<dbReference type="GO" id="GO:0070006">
    <property type="term" value="F:metalloaminopeptidase activity"/>
    <property type="evidence" value="ECO:0007669"/>
    <property type="project" value="InterPro"/>
</dbReference>
<comment type="catalytic activity">
    <reaction evidence="1 8">
        <text>Release of an N-terminal amino acid, Xaa-|-Yaa-, in which Xaa is preferably Leu, but may be other amino acids including Pro although not Arg or Lys, and Yaa may be Pro. Amino acid amides and methyl esters are also readily hydrolyzed, but rates on arylamides are exceedingly low.</text>
        <dbReference type="EC" id="3.4.11.1"/>
    </reaction>
</comment>
<feature type="binding site" evidence="8">
    <location>
        <position position="290"/>
    </location>
    <ligand>
        <name>Mn(2+)</name>
        <dbReference type="ChEBI" id="CHEBI:29035"/>
        <label>2</label>
    </ligand>
</feature>
<dbReference type="EMBL" id="NTKD01000032">
    <property type="protein sequence ID" value="PDH38936.1"/>
    <property type="molecule type" value="Genomic_DNA"/>
</dbReference>
<evidence type="ECO:0000259" key="9">
    <source>
        <dbReference type="PROSITE" id="PS00631"/>
    </source>
</evidence>
<evidence type="ECO:0000256" key="4">
    <source>
        <dbReference type="ARBA" id="ARBA00022438"/>
    </source>
</evidence>
<evidence type="ECO:0000256" key="5">
    <source>
        <dbReference type="ARBA" id="ARBA00022670"/>
    </source>
</evidence>
<dbReference type="PROSITE" id="PS00631">
    <property type="entry name" value="CYTOSOL_AP"/>
    <property type="match status" value="1"/>
</dbReference>
<reference evidence="10 11" key="1">
    <citation type="submission" date="2017-08" db="EMBL/GenBank/DDBJ databases">
        <title>Fine stratification of microbial communities through a metagenomic profile of the photic zone.</title>
        <authorList>
            <person name="Haro-Moreno J.M."/>
            <person name="Lopez-Perez M."/>
            <person name="De La Torre J."/>
            <person name="Picazo A."/>
            <person name="Camacho A."/>
            <person name="Rodriguez-Valera F."/>
        </authorList>
    </citation>
    <scope>NUCLEOTIDE SEQUENCE [LARGE SCALE GENOMIC DNA]</scope>
    <source>
        <strain evidence="10">MED-G24</strain>
    </source>
</reference>
<dbReference type="PANTHER" id="PTHR11963:SF23">
    <property type="entry name" value="CYTOSOL AMINOPEPTIDASE"/>
    <property type="match status" value="1"/>
</dbReference>
<dbReference type="Gene3D" id="3.40.220.10">
    <property type="entry name" value="Leucine Aminopeptidase, subunit E, domain 1"/>
    <property type="match status" value="1"/>
</dbReference>
<dbReference type="InterPro" id="IPR000819">
    <property type="entry name" value="Peptidase_M17_C"/>
</dbReference>
<feature type="binding site" evidence="8">
    <location>
        <position position="351"/>
    </location>
    <ligand>
        <name>Mn(2+)</name>
        <dbReference type="ChEBI" id="CHEBI:29035"/>
        <label>1</label>
    </ligand>
</feature>
<dbReference type="PRINTS" id="PR00481">
    <property type="entry name" value="LAMNOPPTDASE"/>
</dbReference>
<comment type="subcellular location">
    <subcellularLocation>
        <location evidence="8">Cytoplasm</location>
    </subcellularLocation>
</comment>
<sequence length="499" mass="53325">MQFRTFTGNPVKSRTHCVVVGVHDKNNLSSSAERLDKTSRGYIKKVLARGDMSGAVGQTLLLQDVRGVQAPRVLLVGLGKARDLDTPRFLSILNSASQALAKTQTKQALICLLEIDVTDRSLAWTSQRLVERFLESTYRFTEMKGKPPKKPNSLTRVDLLVSPDDTEDVKDSIRLGEAVASGVTAHKNISNLPGNICTPTFMADAAKNLAKEYASITTKVLSEADMTKLGMGAFMAVSQGSDQPGKMIIMEHQGSAKADRPFVLVGKGITFDTGGISLKSNAGMADMIFDMCGAASVLGTMTTIAELNLPINVVGVIAAAENMPSGGATRPGDIVTSMSGQTIEILNTDAEGRLVLCDALTYIEKYNPVTVIDIATLTGAAIVALGSHASALFSNDDALARDMLDAGTATHDRAWRLPIWEDYQTALNSALADMQNVGGREASSIVAACFIARFTRKYRWAHLDIAATSFKSGGAKGATSRPVGLLTQYLIDRAREYGA</sequence>
<dbReference type="AlphaFoldDB" id="A0A2A5WS25"/>
<name>A0A2A5WS25_9GAMM</name>
<feature type="binding site" evidence="8">
    <location>
        <position position="349"/>
    </location>
    <ligand>
        <name>Mn(2+)</name>
        <dbReference type="ChEBI" id="CHEBI:29035"/>
        <label>1</label>
    </ligand>
</feature>
<dbReference type="InterPro" id="IPR043472">
    <property type="entry name" value="Macro_dom-like"/>
</dbReference>
<dbReference type="InterPro" id="IPR023042">
    <property type="entry name" value="Peptidase_M17_leu_NH2_pept"/>
</dbReference>
<dbReference type="GO" id="GO:0006508">
    <property type="term" value="P:proteolysis"/>
    <property type="evidence" value="ECO:0007669"/>
    <property type="project" value="UniProtKB-KW"/>
</dbReference>
<comment type="function">
    <text evidence="8">Presumably involved in the processing and regular turnover of intracellular proteins. Catalyzes the removal of unsubstituted N-terminal amino acids from various peptides.</text>
</comment>
<comment type="similarity">
    <text evidence="3 8">Belongs to the peptidase M17 family.</text>
</comment>
<comment type="catalytic activity">
    <reaction evidence="2 8">
        <text>Release of an N-terminal amino acid, preferentially leucine, but not glutamic or aspartic acids.</text>
        <dbReference type="EC" id="3.4.11.10"/>
    </reaction>
</comment>
<keyword evidence="8" id="KW-0479">Metal-binding</keyword>
<dbReference type="SUPFAM" id="SSF53187">
    <property type="entry name" value="Zn-dependent exopeptidases"/>
    <property type="match status" value="1"/>
</dbReference>